<gene>
    <name evidence="1" type="ORF">HY730_07000</name>
</gene>
<comment type="caution">
    <text evidence="1">The sequence shown here is derived from an EMBL/GenBank/DDBJ whole genome shotgun (WGS) entry which is preliminary data.</text>
</comment>
<name>A0A933GMF8_UNCTE</name>
<sequence length="164" mass="18958">MPLILEPTDISISYLAEFEQPQLNQIKEDSKISLVQKLITNFNLRINDLKFDTVSISDRFVSFSKFINRTFFDVSFGLEQISATLNNPESMEQVEGLFGMLFEVFIKEIPLKLQRYIIQQQSKAKGDSKSFLQKLIPFATFQVARDQYRFILKELDLSFAPEGA</sequence>
<proteinExistence type="predicted"/>
<accession>A0A933GMF8</accession>
<reference evidence="1" key="1">
    <citation type="submission" date="2020-07" db="EMBL/GenBank/DDBJ databases">
        <title>Huge and variable diversity of episymbiotic CPR bacteria and DPANN archaea in groundwater ecosystems.</title>
        <authorList>
            <person name="He C.Y."/>
            <person name="Keren R."/>
            <person name="Whittaker M."/>
            <person name="Farag I.F."/>
            <person name="Doudna J."/>
            <person name="Cate J.H.D."/>
            <person name="Banfield J.F."/>
        </authorList>
    </citation>
    <scope>NUCLEOTIDE SEQUENCE</scope>
    <source>
        <strain evidence="1">NC_groundwater_1482_Ag_S-0.65um_47_24</strain>
    </source>
</reference>
<evidence type="ECO:0000313" key="2">
    <source>
        <dbReference type="Proteomes" id="UP000772181"/>
    </source>
</evidence>
<protein>
    <submittedName>
        <fullName evidence="1">Uncharacterized protein</fullName>
    </submittedName>
</protein>
<organism evidence="1 2">
    <name type="scientific">Tectimicrobiota bacterium</name>
    <dbReference type="NCBI Taxonomy" id="2528274"/>
    <lineage>
        <taxon>Bacteria</taxon>
        <taxon>Pseudomonadati</taxon>
        <taxon>Nitrospinota/Tectimicrobiota group</taxon>
        <taxon>Candidatus Tectimicrobiota</taxon>
    </lineage>
</organism>
<dbReference type="EMBL" id="JACQWF010000313">
    <property type="protein sequence ID" value="MBI4596111.1"/>
    <property type="molecule type" value="Genomic_DNA"/>
</dbReference>
<dbReference type="Proteomes" id="UP000772181">
    <property type="component" value="Unassembled WGS sequence"/>
</dbReference>
<dbReference type="AlphaFoldDB" id="A0A933GMF8"/>
<evidence type="ECO:0000313" key="1">
    <source>
        <dbReference type="EMBL" id="MBI4596111.1"/>
    </source>
</evidence>